<name>A0ABV7FRW0_9ALTE</name>
<gene>
    <name evidence="2" type="ORF">ACFOHL_10330</name>
</gene>
<sequence>MLYWILILVAALIVIGLGVYAGRLLFLLQAQNKRQAMARDKRCQTIVDSIQTIAFAMQQQQCDLSEGVIRLWHLLEAMPILPQPNYRQQFPAVYELYDRIQHFPTLDARKALSKKERKQQDKEREQIESEFDSRVRLDIDKLRHFHVNNP</sequence>
<evidence type="ECO:0000313" key="2">
    <source>
        <dbReference type="EMBL" id="MFC3122018.1"/>
    </source>
</evidence>
<keyword evidence="3" id="KW-1185">Reference proteome</keyword>
<comment type="caution">
    <text evidence="2">The sequence shown here is derived from an EMBL/GenBank/DDBJ whole genome shotgun (WGS) entry which is preliminary data.</text>
</comment>
<dbReference type="RefSeq" id="WP_376920154.1">
    <property type="nucleotide sequence ID" value="NZ_JBHRSW010000016.1"/>
</dbReference>
<dbReference type="Proteomes" id="UP001595478">
    <property type="component" value="Unassembled WGS sequence"/>
</dbReference>
<feature type="domain" description="DUF2489" evidence="1">
    <location>
        <begin position="14"/>
        <end position="142"/>
    </location>
</feature>
<dbReference type="Pfam" id="PF10675">
    <property type="entry name" value="DUF2489"/>
    <property type="match status" value="1"/>
</dbReference>
<organism evidence="2 3">
    <name type="scientific">Agaribacter flavus</name>
    <dbReference type="NCBI Taxonomy" id="1902781"/>
    <lineage>
        <taxon>Bacteria</taxon>
        <taxon>Pseudomonadati</taxon>
        <taxon>Pseudomonadota</taxon>
        <taxon>Gammaproteobacteria</taxon>
        <taxon>Alteromonadales</taxon>
        <taxon>Alteromonadaceae</taxon>
        <taxon>Agaribacter</taxon>
    </lineage>
</organism>
<evidence type="ECO:0000313" key="3">
    <source>
        <dbReference type="Proteomes" id="UP001595478"/>
    </source>
</evidence>
<reference evidence="3" key="1">
    <citation type="journal article" date="2019" name="Int. J. Syst. Evol. Microbiol.">
        <title>The Global Catalogue of Microorganisms (GCM) 10K type strain sequencing project: providing services to taxonomists for standard genome sequencing and annotation.</title>
        <authorList>
            <consortium name="The Broad Institute Genomics Platform"/>
            <consortium name="The Broad Institute Genome Sequencing Center for Infectious Disease"/>
            <person name="Wu L."/>
            <person name="Ma J."/>
        </authorList>
    </citation>
    <scope>NUCLEOTIDE SEQUENCE [LARGE SCALE GENOMIC DNA]</scope>
    <source>
        <strain evidence="3">KCTC 52473</strain>
    </source>
</reference>
<accession>A0ABV7FRW0</accession>
<evidence type="ECO:0000259" key="1">
    <source>
        <dbReference type="Pfam" id="PF10675"/>
    </source>
</evidence>
<dbReference type="EMBL" id="JBHRSW010000016">
    <property type="protein sequence ID" value="MFC3122018.1"/>
    <property type="molecule type" value="Genomic_DNA"/>
</dbReference>
<dbReference type="InterPro" id="IPR019617">
    <property type="entry name" value="DUF2489"/>
</dbReference>
<protein>
    <submittedName>
        <fullName evidence="2">DUF2489 domain-containing protein</fullName>
    </submittedName>
</protein>
<proteinExistence type="predicted"/>